<evidence type="ECO:0000313" key="2">
    <source>
        <dbReference type="Proteomes" id="UP000634139"/>
    </source>
</evidence>
<protein>
    <submittedName>
        <fullName evidence="1">Uncharacterized protein</fullName>
    </submittedName>
</protein>
<dbReference type="AlphaFoldDB" id="A0A918VB44"/>
<dbReference type="RefSeq" id="WP_189538514.1">
    <property type="nucleotide sequence ID" value="NZ_BMZD01000001.1"/>
</dbReference>
<comment type="caution">
    <text evidence="1">The sequence shown here is derived from an EMBL/GenBank/DDBJ whole genome shotgun (WGS) entry which is preliminary data.</text>
</comment>
<keyword evidence="2" id="KW-1185">Reference proteome</keyword>
<gene>
    <name evidence="1" type="ORF">GCM10011617_01490</name>
</gene>
<organism evidence="1 2">
    <name type="scientific">Novosphingobium arvoryzae</name>
    <dbReference type="NCBI Taxonomy" id="1256514"/>
    <lineage>
        <taxon>Bacteria</taxon>
        <taxon>Pseudomonadati</taxon>
        <taxon>Pseudomonadota</taxon>
        <taxon>Alphaproteobacteria</taxon>
        <taxon>Sphingomonadales</taxon>
        <taxon>Sphingomonadaceae</taxon>
        <taxon>Novosphingobium</taxon>
    </lineage>
</organism>
<reference evidence="1" key="1">
    <citation type="journal article" date="2014" name="Int. J. Syst. Evol. Microbiol.">
        <title>Complete genome sequence of Corynebacterium casei LMG S-19264T (=DSM 44701T), isolated from a smear-ripened cheese.</title>
        <authorList>
            <consortium name="US DOE Joint Genome Institute (JGI-PGF)"/>
            <person name="Walter F."/>
            <person name="Albersmeier A."/>
            <person name="Kalinowski J."/>
            <person name="Ruckert C."/>
        </authorList>
    </citation>
    <scope>NUCLEOTIDE SEQUENCE</scope>
    <source>
        <strain evidence="1">KCTC 32422</strain>
    </source>
</reference>
<dbReference type="EMBL" id="BMZD01000001">
    <property type="protein sequence ID" value="GGZ86590.1"/>
    <property type="molecule type" value="Genomic_DNA"/>
</dbReference>
<sequence length="320" mass="35121">MSMHFRDLTAQAAADGAISAEEILTLRGAGWADGQMDPEEAESLFLANEALRNPGPDWCDFFVEALSEFVVNTVEPHGYVDQLMGDELVSRIDRDGRVGTMTELELLVRVLEKALSVPDSLKAYALRQLEDIVLSGEGPTRAGVLDPKGINEVECRLLRRVIFAAGGDRPAAASRAEAEMLFRLKDATLYDVNAPEWDRLFVQGVGSYLLGFGGKEPLSRERAADLEAFMNRPGAGIGSFLRRMLGADVDAETSKGFSSLLSITPHTPDLDDEVEEAARLTESEELWLLDHIDADEELDPLEKALLQFIAEETGEEPLRS</sequence>
<accession>A0A918VB44</accession>
<evidence type="ECO:0000313" key="1">
    <source>
        <dbReference type="EMBL" id="GGZ86590.1"/>
    </source>
</evidence>
<name>A0A918VB44_9SPHN</name>
<proteinExistence type="predicted"/>
<reference evidence="1" key="2">
    <citation type="submission" date="2020-09" db="EMBL/GenBank/DDBJ databases">
        <authorList>
            <person name="Sun Q."/>
            <person name="Kim S."/>
        </authorList>
    </citation>
    <scope>NUCLEOTIDE SEQUENCE</scope>
    <source>
        <strain evidence="1">KCTC 32422</strain>
    </source>
</reference>
<dbReference type="Proteomes" id="UP000634139">
    <property type="component" value="Unassembled WGS sequence"/>
</dbReference>